<gene>
    <name evidence="1" type="ORF">JCM19237_6848</name>
</gene>
<protein>
    <submittedName>
        <fullName evidence="1">Hypothetical transcriptional regulator</fullName>
    </submittedName>
</protein>
<dbReference type="InterPro" id="IPR009776">
    <property type="entry name" value="Spore_0_M"/>
</dbReference>
<name>A0A090QYV7_9GAMM</name>
<dbReference type="STRING" id="754436.JCM19237_6848"/>
<dbReference type="Proteomes" id="UP000029227">
    <property type="component" value="Unassembled WGS sequence"/>
</dbReference>
<evidence type="ECO:0000313" key="2">
    <source>
        <dbReference type="Proteomes" id="UP000029227"/>
    </source>
</evidence>
<dbReference type="AlphaFoldDB" id="A0A090QYV7"/>
<proteinExistence type="predicted"/>
<comment type="caution">
    <text evidence="1">The sequence shown here is derived from an EMBL/GenBank/DDBJ whole genome shotgun (WGS) entry which is preliminary data.</text>
</comment>
<reference evidence="1 2" key="1">
    <citation type="journal article" date="2014" name="Genome Announc.">
        <title>Draft Genome Sequences of Two Vibrionaceae Species, Vibrio ponticus C121 and Photobacterium aphoticum C119, Isolated as Coral Reef Microbiota.</title>
        <authorList>
            <person name="Al-saari N."/>
            <person name="Meirelles P.M."/>
            <person name="Mino S."/>
            <person name="Suda W."/>
            <person name="Oshima K."/>
            <person name="Hattori M."/>
            <person name="Ohkuma M."/>
            <person name="Thompson F.L."/>
            <person name="Gomez-Gil B."/>
            <person name="Sawabe T."/>
            <person name="Sawabe T."/>
        </authorList>
    </citation>
    <scope>NUCLEOTIDE SEQUENCE [LARGE SCALE GENOMIC DNA]</scope>
    <source>
        <strain evidence="1 2">JCM 19237</strain>
    </source>
</reference>
<evidence type="ECO:0000313" key="1">
    <source>
        <dbReference type="EMBL" id="GAL08076.1"/>
    </source>
</evidence>
<organism evidence="1 2">
    <name type="scientific">Photobacterium aphoticum</name>
    <dbReference type="NCBI Taxonomy" id="754436"/>
    <lineage>
        <taxon>Bacteria</taxon>
        <taxon>Pseudomonadati</taxon>
        <taxon>Pseudomonadota</taxon>
        <taxon>Gammaproteobacteria</taxon>
        <taxon>Vibrionales</taxon>
        <taxon>Vibrionaceae</taxon>
        <taxon>Photobacterium</taxon>
    </lineage>
</organism>
<dbReference type="EMBL" id="BBMN01000021">
    <property type="protein sequence ID" value="GAL08076.1"/>
    <property type="molecule type" value="Genomic_DNA"/>
</dbReference>
<dbReference type="PANTHER" id="PTHR40053">
    <property type="entry name" value="SPORULATION-CONTROL PROTEIN SPO0M"/>
    <property type="match status" value="1"/>
</dbReference>
<dbReference type="eggNOG" id="COG4326">
    <property type="taxonomic scope" value="Bacteria"/>
</dbReference>
<accession>A0A090QYV7</accession>
<dbReference type="Pfam" id="PF07070">
    <property type="entry name" value="Spo0M"/>
    <property type="match status" value="1"/>
</dbReference>
<sequence>MSLFRKSLASLGMGAARVDTVIPQDVLIPGDTLKVDVQVHGGKVAQQIDNIELALCCHYKEDVPTSRGDSQHRVETLTQTCVLAAWSLPYAFSIAPNDVRHFEASLALPFNTPITIGESKVWLDTRLDIALAVDPRDKDRLTVRPDPLLDGVFTALELAGLRIRQVECEAADGFALPFVQEFEFVPVSGPYHGRWRELEIVAYRDEESLKLWFEVDRHQHGLSGMLAGLLGRGELHRYCELPASLHPQQAGEQVLAFLDSYT</sequence>
<dbReference type="PANTHER" id="PTHR40053:SF1">
    <property type="entry name" value="SPORULATION-CONTROL PROTEIN SPO0M"/>
    <property type="match status" value="1"/>
</dbReference>